<dbReference type="Proteomes" id="UP001287356">
    <property type="component" value="Unassembled WGS sequence"/>
</dbReference>
<evidence type="ECO:0000313" key="2">
    <source>
        <dbReference type="EMBL" id="KAK3360849.1"/>
    </source>
</evidence>
<dbReference type="AlphaFoldDB" id="A0AAE0MZ14"/>
<dbReference type="EMBL" id="JAULSN010000014">
    <property type="protein sequence ID" value="KAK3360849.1"/>
    <property type="molecule type" value="Genomic_DNA"/>
</dbReference>
<accession>A0AAE0MZ14</accession>
<organism evidence="2 3">
    <name type="scientific">Lasiosphaeria ovina</name>
    <dbReference type="NCBI Taxonomy" id="92902"/>
    <lineage>
        <taxon>Eukaryota</taxon>
        <taxon>Fungi</taxon>
        <taxon>Dikarya</taxon>
        <taxon>Ascomycota</taxon>
        <taxon>Pezizomycotina</taxon>
        <taxon>Sordariomycetes</taxon>
        <taxon>Sordariomycetidae</taxon>
        <taxon>Sordariales</taxon>
        <taxon>Lasiosphaeriaceae</taxon>
        <taxon>Lasiosphaeria</taxon>
    </lineage>
</organism>
<reference evidence="2" key="1">
    <citation type="journal article" date="2023" name="Mol. Phylogenet. Evol.">
        <title>Genome-scale phylogeny and comparative genomics of the fungal order Sordariales.</title>
        <authorList>
            <person name="Hensen N."/>
            <person name="Bonometti L."/>
            <person name="Westerberg I."/>
            <person name="Brannstrom I.O."/>
            <person name="Guillou S."/>
            <person name="Cros-Aarteil S."/>
            <person name="Calhoun S."/>
            <person name="Haridas S."/>
            <person name="Kuo A."/>
            <person name="Mondo S."/>
            <person name="Pangilinan J."/>
            <person name="Riley R."/>
            <person name="LaButti K."/>
            <person name="Andreopoulos B."/>
            <person name="Lipzen A."/>
            <person name="Chen C."/>
            <person name="Yan M."/>
            <person name="Daum C."/>
            <person name="Ng V."/>
            <person name="Clum A."/>
            <person name="Steindorff A."/>
            <person name="Ohm R.A."/>
            <person name="Martin F."/>
            <person name="Silar P."/>
            <person name="Natvig D.O."/>
            <person name="Lalanne C."/>
            <person name="Gautier V."/>
            <person name="Ament-Velasquez S.L."/>
            <person name="Kruys A."/>
            <person name="Hutchinson M.I."/>
            <person name="Powell A.J."/>
            <person name="Barry K."/>
            <person name="Miller A.N."/>
            <person name="Grigoriev I.V."/>
            <person name="Debuchy R."/>
            <person name="Gladieux P."/>
            <person name="Hiltunen Thoren M."/>
            <person name="Johannesson H."/>
        </authorList>
    </citation>
    <scope>NUCLEOTIDE SEQUENCE</scope>
    <source>
        <strain evidence="2">CBS 958.72</strain>
    </source>
</reference>
<proteinExistence type="predicted"/>
<evidence type="ECO:0000313" key="3">
    <source>
        <dbReference type="Proteomes" id="UP001287356"/>
    </source>
</evidence>
<keyword evidence="3" id="KW-1185">Reference proteome</keyword>
<name>A0AAE0MZ14_9PEZI</name>
<feature type="compositionally biased region" description="Low complexity" evidence="1">
    <location>
        <begin position="594"/>
        <end position="608"/>
    </location>
</feature>
<reference evidence="2" key="2">
    <citation type="submission" date="2023-06" db="EMBL/GenBank/DDBJ databases">
        <authorList>
            <consortium name="Lawrence Berkeley National Laboratory"/>
            <person name="Haridas S."/>
            <person name="Hensen N."/>
            <person name="Bonometti L."/>
            <person name="Westerberg I."/>
            <person name="Brannstrom I.O."/>
            <person name="Guillou S."/>
            <person name="Cros-Aarteil S."/>
            <person name="Calhoun S."/>
            <person name="Kuo A."/>
            <person name="Mondo S."/>
            <person name="Pangilinan J."/>
            <person name="Riley R."/>
            <person name="Labutti K."/>
            <person name="Andreopoulos B."/>
            <person name="Lipzen A."/>
            <person name="Chen C."/>
            <person name="Yanf M."/>
            <person name="Daum C."/>
            <person name="Ng V."/>
            <person name="Clum A."/>
            <person name="Steindorff A."/>
            <person name="Ohm R."/>
            <person name="Martin F."/>
            <person name="Silar P."/>
            <person name="Natvig D."/>
            <person name="Lalanne C."/>
            <person name="Gautier V."/>
            <person name="Ament-Velasquez S.L."/>
            <person name="Kruys A."/>
            <person name="Hutchinson M.I."/>
            <person name="Powell A.J."/>
            <person name="Barry K."/>
            <person name="Miller A.N."/>
            <person name="Grigoriev I.V."/>
            <person name="Debuchy R."/>
            <person name="Gladieux P."/>
            <person name="Thoren M.H."/>
            <person name="Johannesson H."/>
        </authorList>
    </citation>
    <scope>NUCLEOTIDE SEQUENCE</scope>
    <source>
        <strain evidence="2">CBS 958.72</strain>
    </source>
</reference>
<sequence length="626" mass="68968">MDPSKDNSPKHGPLSPPSLSGNPLVAGGTHKGLSSHPKTFATHTFPAIHENTIIVAATHPTVHTGDQKKDGWFLSDFYAFNYLLKGSVADQTWLTAAKPERLLEKYGDFLHGSPDGDRKVVLSRDLLDSDITPVTLVESTKMIDRFLNEVNEASLRAKKSGCPLLLMVFCHGIDNHLLCLDNGARHKGISIVQLKAALEPYVSVTLFTTACFSGGWVVTPELNITTMAAATPDDTSISWRVSGSMGRACGSVFAGATIASLSDASTPLLLGQGSSSGVPITVNPDYFTDDDTCLQPTEPTEMQTKTYNEFCRSIKDVLGARGFSRFLSDSFCFSAQDDNWEYSWTRRSGIPLAHFRQRWEALPTYPHQPDANDNETTPADYRTGGADSNTITDEITQAMVQSRVFSMAKLFVEVLCPGDWEKGQNVAVAGGLFQFINNISGAPSASETADLICFRWDACLLIDKFVDDHCLNRPDGKICVLWHSQEGPWALKNKYGGGEEWSRRYSPVWQALRGAMIEPADHQGPVFYRPRAYVASAIADTCTTEEETNRMVREYCEYVASIQKFHLDRAIESPTIRSRGREWLGSIGRRLRRSLSPSKSLRRSASVSETDNASPSKKLGKAPNLY</sequence>
<feature type="region of interest" description="Disordered" evidence="1">
    <location>
        <begin position="594"/>
        <end position="626"/>
    </location>
</feature>
<feature type="region of interest" description="Disordered" evidence="1">
    <location>
        <begin position="1"/>
        <end position="36"/>
    </location>
</feature>
<protein>
    <submittedName>
        <fullName evidence="2">Uncharacterized protein</fullName>
    </submittedName>
</protein>
<evidence type="ECO:0000256" key="1">
    <source>
        <dbReference type="SAM" id="MobiDB-lite"/>
    </source>
</evidence>
<gene>
    <name evidence="2" type="ORF">B0T24DRAFT_540010</name>
</gene>
<comment type="caution">
    <text evidence="2">The sequence shown here is derived from an EMBL/GenBank/DDBJ whole genome shotgun (WGS) entry which is preliminary data.</text>
</comment>